<dbReference type="InterPro" id="IPR032016">
    <property type="entry name" value="MKRN2OS-like"/>
</dbReference>
<reference evidence="2 4" key="2">
    <citation type="journal article" date="2013" name="Nature">
        <title>Insights into bilaterian evolution from three spiralian genomes.</title>
        <authorList>
            <person name="Simakov O."/>
            <person name="Marletaz F."/>
            <person name="Cho S.J."/>
            <person name="Edsinger-Gonzales E."/>
            <person name="Havlak P."/>
            <person name="Hellsten U."/>
            <person name="Kuo D.H."/>
            <person name="Larsson T."/>
            <person name="Lv J."/>
            <person name="Arendt D."/>
            <person name="Savage R."/>
            <person name="Osoegawa K."/>
            <person name="de Jong P."/>
            <person name="Grimwood J."/>
            <person name="Chapman J.A."/>
            <person name="Shapiro H."/>
            <person name="Aerts A."/>
            <person name="Otillar R.P."/>
            <person name="Terry A.Y."/>
            <person name="Boore J.L."/>
            <person name="Grigoriev I.V."/>
            <person name="Lindberg D.R."/>
            <person name="Seaver E.C."/>
            <person name="Weisblat D.A."/>
            <person name="Putnam N.H."/>
            <person name="Rokhsar D.S."/>
        </authorList>
    </citation>
    <scope>NUCLEOTIDE SEQUENCE</scope>
    <source>
        <strain evidence="2 4">I ESC-2004</strain>
    </source>
</reference>
<dbReference type="PANTHER" id="PTHR33963">
    <property type="entry name" value="MKRN2 OPPOSITE STRAND PROTEIN"/>
    <property type="match status" value="1"/>
</dbReference>
<accession>R7T9Z9</accession>
<evidence type="ECO:0000313" key="4">
    <source>
        <dbReference type="Proteomes" id="UP000014760"/>
    </source>
</evidence>
<organism evidence="2">
    <name type="scientific">Capitella teleta</name>
    <name type="common">Polychaete worm</name>
    <dbReference type="NCBI Taxonomy" id="283909"/>
    <lineage>
        <taxon>Eukaryota</taxon>
        <taxon>Metazoa</taxon>
        <taxon>Spiralia</taxon>
        <taxon>Lophotrochozoa</taxon>
        <taxon>Annelida</taxon>
        <taxon>Polychaeta</taxon>
        <taxon>Sedentaria</taxon>
        <taxon>Scolecida</taxon>
        <taxon>Capitellidae</taxon>
        <taxon>Capitella</taxon>
    </lineage>
</organism>
<dbReference type="EMBL" id="KB310844">
    <property type="protein sequence ID" value="ELT90583.1"/>
    <property type="molecule type" value="Genomic_DNA"/>
</dbReference>
<evidence type="ECO:0000313" key="3">
    <source>
        <dbReference type="EnsemblMetazoa" id="CapteP152855"/>
    </source>
</evidence>
<keyword evidence="4" id="KW-1185">Reference proteome</keyword>
<dbReference type="OrthoDB" id="10065749at2759"/>
<sequence>MNSKLLSLLHHCDPSTTILCLSLPEKCPLCDRALGQAVSVCERPSPLVHSFSAPYSIVIKPTKGTFLETYTRDCNLHVGVCDSRGVVYDFDERGVNRSLEGWEQCVAIRMEQTVHSRGLWDVRLREFTCDEQWRGECYEESRMNCYDFALQFLSLMGFNDVLDKQRFVERRVLPQTKHVAKYLAVYRKVVADGFIQIQSTSL</sequence>
<proteinExistence type="predicted"/>
<reference evidence="4" key="1">
    <citation type="submission" date="2012-12" db="EMBL/GenBank/DDBJ databases">
        <authorList>
            <person name="Hellsten U."/>
            <person name="Grimwood J."/>
            <person name="Chapman J.A."/>
            <person name="Shapiro H."/>
            <person name="Aerts A."/>
            <person name="Otillar R.P."/>
            <person name="Terry A.Y."/>
            <person name="Boore J.L."/>
            <person name="Simakov O."/>
            <person name="Marletaz F."/>
            <person name="Cho S.-J."/>
            <person name="Edsinger-Gonzales E."/>
            <person name="Havlak P."/>
            <person name="Kuo D.-H."/>
            <person name="Larsson T."/>
            <person name="Lv J."/>
            <person name="Arendt D."/>
            <person name="Savage R."/>
            <person name="Osoegawa K."/>
            <person name="de Jong P."/>
            <person name="Lindberg D.R."/>
            <person name="Seaver E.C."/>
            <person name="Weisblat D.A."/>
            <person name="Putnam N.H."/>
            <person name="Grigoriev I.V."/>
            <person name="Rokhsar D.S."/>
        </authorList>
    </citation>
    <scope>NUCLEOTIDE SEQUENCE</scope>
    <source>
        <strain evidence="4">I ESC-2004</strain>
    </source>
</reference>
<dbReference type="EnsemblMetazoa" id="CapteT152855">
    <property type="protein sequence ID" value="CapteP152855"/>
    <property type="gene ID" value="CapteG152855"/>
</dbReference>
<name>R7T9Z9_CAPTE</name>
<dbReference type="FunCoup" id="R7T9Z9">
    <property type="interactions" value="102"/>
</dbReference>
<reference evidence="3" key="3">
    <citation type="submission" date="2015-06" db="UniProtKB">
        <authorList>
            <consortium name="EnsemblMetazoa"/>
        </authorList>
    </citation>
    <scope>IDENTIFICATION</scope>
</reference>
<evidence type="ECO:0000259" key="1">
    <source>
        <dbReference type="Pfam" id="PF16044"/>
    </source>
</evidence>
<dbReference type="Pfam" id="PF16044">
    <property type="entry name" value="DUF4796_C"/>
    <property type="match status" value="1"/>
</dbReference>
<dbReference type="InterPro" id="IPR053921">
    <property type="entry name" value="MKRN2OS-like_C"/>
</dbReference>
<dbReference type="EMBL" id="AMQN01014277">
    <property type="status" value="NOT_ANNOTATED_CDS"/>
    <property type="molecule type" value="Genomic_DNA"/>
</dbReference>
<dbReference type="PANTHER" id="PTHR33963:SF2">
    <property type="entry name" value="MKRN2 OPPOSITE STRAND PROTEIN"/>
    <property type="match status" value="1"/>
</dbReference>
<dbReference type="HOGENOM" id="CLU_084023_0_0_1"/>
<feature type="domain" description="MKRN2 opposite strand protein-like C-terminal" evidence="1">
    <location>
        <begin position="44"/>
        <end position="189"/>
    </location>
</feature>
<gene>
    <name evidence="2" type="ORF">CAPTEDRAFT_152855</name>
</gene>
<dbReference type="OMA" id="YDFVVEF"/>
<dbReference type="AlphaFoldDB" id="R7T9Z9"/>
<evidence type="ECO:0000313" key="2">
    <source>
        <dbReference type="EMBL" id="ELT90583.1"/>
    </source>
</evidence>
<protein>
    <recommendedName>
        <fullName evidence="1">MKRN2 opposite strand protein-like C-terminal domain-containing protein</fullName>
    </recommendedName>
</protein>
<dbReference type="Proteomes" id="UP000014760">
    <property type="component" value="Unassembled WGS sequence"/>
</dbReference>